<keyword evidence="3" id="KW-1185">Reference proteome</keyword>
<organism evidence="2 3">
    <name type="scientific">Nitrosovibrio tenuis</name>
    <dbReference type="NCBI Taxonomy" id="1233"/>
    <lineage>
        <taxon>Bacteria</taxon>
        <taxon>Pseudomonadati</taxon>
        <taxon>Pseudomonadota</taxon>
        <taxon>Betaproteobacteria</taxon>
        <taxon>Nitrosomonadales</taxon>
        <taxon>Nitrosomonadaceae</taxon>
        <taxon>Nitrosovibrio</taxon>
    </lineage>
</organism>
<evidence type="ECO:0000313" key="2">
    <source>
        <dbReference type="EMBL" id="SEL03310.1"/>
    </source>
</evidence>
<sequence length="95" mass="10745">MILSKVTGYLIEEDRSDFIKQAGFWLSALQEHKGPLTQEKEETRRPGENKAPLSHEQHGLDGKALGNFFCRLSGYRPIGVRTGMNFEHAVFCHDA</sequence>
<dbReference type="EMBL" id="FOBH01000004">
    <property type="protein sequence ID" value="SEL03310.1"/>
    <property type="molecule type" value="Genomic_DNA"/>
</dbReference>
<gene>
    <name evidence="2" type="ORF">SAMN05216387_104186</name>
</gene>
<proteinExistence type="predicted"/>
<dbReference type="AlphaFoldDB" id="A0A1H7LWG4"/>
<accession>A0A1H7LWG4</accession>
<name>A0A1H7LWG4_9PROT</name>
<evidence type="ECO:0000256" key="1">
    <source>
        <dbReference type="SAM" id="MobiDB-lite"/>
    </source>
</evidence>
<feature type="region of interest" description="Disordered" evidence="1">
    <location>
        <begin position="35"/>
        <end position="59"/>
    </location>
</feature>
<protein>
    <submittedName>
        <fullName evidence="2">Uncharacterized protein</fullName>
    </submittedName>
</protein>
<dbReference type="Proteomes" id="UP000198620">
    <property type="component" value="Unassembled WGS sequence"/>
</dbReference>
<evidence type="ECO:0000313" key="3">
    <source>
        <dbReference type="Proteomes" id="UP000198620"/>
    </source>
</evidence>
<reference evidence="2 3" key="1">
    <citation type="submission" date="2016-10" db="EMBL/GenBank/DDBJ databases">
        <authorList>
            <person name="de Groot N.N."/>
        </authorList>
    </citation>
    <scope>NUCLEOTIDE SEQUENCE [LARGE SCALE GENOMIC DNA]</scope>
    <source>
        <strain evidence="2 3">Nv1</strain>
    </source>
</reference>